<keyword evidence="7 11" id="KW-0030">Aminoacyl-tRNA synthetase</keyword>
<dbReference type="PROSITE" id="PS50862">
    <property type="entry name" value="AA_TRNA_LIGASE_II"/>
    <property type="match status" value="1"/>
</dbReference>
<evidence type="ECO:0000256" key="4">
    <source>
        <dbReference type="ARBA" id="ARBA00022840"/>
    </source>
</evidence>
<dbReference type="Gene3D" id="3.30.930.10">
    <property type="entry name" value="Bira Bifunctional Protein, Domain 2"/>
    <property type="match status" value="1"/>
</dbReference>
<evidence type="ECO:0000256" key="6">
    <source>
        <dbReference type="ARBA" id="ARBA00022946"/>
    </source>
</evidence>
<feature type="domain" description="FDX-ACB" evidence="10">
    <location>
        <begin position="267"/>
        <end position="375"/>
    </location>
</feature>
<evidence type="ECO:0000256" key="2">
    <source>
        <dbReference type="ARBA" id="ARBA00022598"/>
    </source>
</evidence>
<comment type="caution">
    <text evidence="11">The sequence shown here is derived from an EMBL/GenBank/DDBJ whole genome shotgun (WGS) entry which is preliminary data.</text>
</comment>
<dbReference type="PROSITE" id="PS51447">
    <property type="entry name" value="FDX_ACB"/>
    <property type="match status" value="1"/>
</dbReference>
<protein>
    <recommendedName>
        <fullName evidence="8">Phenylalanyl-tRNA synthetase</fullName>
    </recommendedName>
</protein>
<dbReference type="SUPFAM" id="SSF54991">
    <property type="entry name" value="Anticodon-binding domain of PheRS"/>
    <property type="match status" value="1"/>
</dbReference>
<evidence type="ECO:0000256" key="1">
    <source>
        <dbReference type="ARBA" id="ARBA00008226"/>
    </source>
</evidence>
<dbReference type="Proteomes" id="UP000228758">
    <property type="component" value="Unassembled WGS sequence"/>
</dbReference>
<accession>A0A2M9CM98</accession>
<evidence type="ECO:0000256" key="5">
    <source>
        <dbReference type="ARBA" id="ARBA00022917"/>
    </source>
</evidence>
<keyword evidence="12" id="KW-1185">Reference proteome</keyword>
<proteinExistence type="inferred from homology"/>
<keyword evidence="3" id="KW-0547">Nucleotide-binding</keyword>
<evidence type="ECO:0000256" key="8">
    <source>
        <dbReference type="ARBA" id="ARBA00031194"/>
    </source>
</evidence>
<dbReference type="Gene3D" id="3.30.70.380">
    <property type="entry name" value="Ferrodoxin-fold anticodon-binding domain"/>
    <property type="match status" value="1"/>
</dbReference>
<dbReference type="InterPro" id="IPR005121">
    <property type="entry name" value="Fdx_antiC-bd"/>
</dbReference>
<dbReference type="GO" id="GO:0000049">
    <property type="term" value="F:tRNA binding"/>
    <property type="evidence" value="ECO:0007669"/>
    <property type="project" value="InterPro"/>
</dbReference>
<dbReference type="GO" id="GO:0006412">
    <property type="term" value="P:translation"/>
    <property type="evidence" value="ECO:0007669"/>
    <property type="project" value="UniProtKB-KW"/>
</dbReference>
<comment type="similarity">
    <text evidence="1">Belongs to the class-II aminoacyl-tRNA synthetase family.</text>
</comment>
<evidence type="ECO:0000256" key="7">
    <source>
        <dbReference type="ARBA" id="ARBA00023146"/>
    </source>
</evidence>
<dbReference type="SUPFAM" id="SSF55681">
    <property type="entry name" value="Class II aaRS and biotin synthetases"/>
    <property type="match status" value="1"/>
</dbReference>
<reference evidence="11 12" key="1">
    <citation type="submission" date="2017-11" db="EMBL/GenBank/DDBJ databases">
        <title>Genomic Encyclopedia of Archaeal and Bacterial Type Strains, Phase II (KMG-II): From Individual Species to Whole Genera.</title>
        <authorList>
            <person name="Goeker M."/>
        </authorList>
    </citation>
    <scope>NUCLEOTIDE SEQUENCE [LARGE SCALE GENOMIC DNA]</scope>
    <source>
        <strain evidence="11 12">DSM 27393</strain>
    </source>
</reference>
<dbReference type="AlphaFoldDB" id="A0A2M9CM98"/>
<sequence length="375" mass="41680">MPHLSSRELADALALRDLSDPARGAHAMQTLLDAVIDAAASVTVDRPHIRLVRDSPLVPVADNYDRLGFPIADVTRDRRYTRYVSDRVMLRSHTSAAIPGLLDRLATLPEPAHDDLIVLPGLVYRRDSIDRTHVGEPHQVDLWRLSSRARFGVDELLALAGAIVQAVFPGAEWRAEPATHPYTRDGRQIDVRIDGEWLELAECGVVADHLWTGAGLDPARWSGLALGMGLDRALMLRKGIPDIRVLRSVDPRVQRQLLDLEPWRPVSIMPPLRRDLSIVVDGLDDAETLGDRVRSALGADADDLESIELLALTPWADLPESARDRLALRPDQANALVRLTLRPLDRTLTDPEANRIRDRVYRVLHRGPVLELIAG</sequence>
<dbReference type="SMART" id="SM00896">
    <property type="entry name" value="FDX-ACB"/>
    <property type="match status" value="1"/>
</dbReference>
<organism evidence="11 12">
    <name type="scientific">Diaminobutyricimonas aerilata</name>
    <dbReference type="NCBI Taxonomy" id="1162967"/>
    <lineage>
        <taxon>Bacteria</taxon>
        <taxon>Bacillati</taxon>
        <taxon>Actinomycetota</taxon>
        <taxon>Actinomycetes</taxon>
        <taxon>Micrococcales</taxon>
        <taxon>Microbacteriaceae</taxon>
        <taxon>Diaminobutyricimonas</taxon>
    </lineage>
</organism>
<dbReference type="GO" id="GO:0004812">
    <property type="term" value="F:aminoacyl-tRNA ligase activity"/>
    <property type="evidence" value="ECO:0007669"/>
    <property type="project" value="UniProtKB-KW"/>
</dbReference>
<keyword evidence="6" id="KW-0809">Transit peptide</keyword>
<keyword evidence="4" id="KW-0067">ATP-binding</keyword>
<keyword evidence="2" id="KW-0436">Ligase</keyword>
<keyword evidence="5" id="KW-0648">Protein biosynthesis</keyword>
<dbReference type="GO" id="GO:0043039">
    <property type="term" value="P:tRNA aminoacylation"/>
    <property type="evidence" value="ECO:0007669"/>
    <property type="project" value="InterPro"/>
</dbReference>
<evidence type="ECO:0000313" key="11">
    <source>
        <dbReference type="EMBL" id="PJJ73015.1"/>
    </source>
</evidence>
<dbReference type="InterPro" id="IPR006195">
    <property type="entry name" value="aa-tRNA-synth_II"/>
</dbReference>
<evidence type="ECO:0000259" key="10">
    <source>
        <dbReference type="PROSITE" id="PS51447"/>
    </source>
</evidence>
<name>A0A2M9CM98_9MICO</name>
<dbReference type="InterPro" id="IPR002319">
    <property type="entry name" value="Phenylalanyl-tRNA_Synthase"/>
</dbReference>
<dbReference type="OrthoDB" id="489670at2"/>
<dbReference type="EMBL" id="PGFF01000001">
    <property type="protein sequence ID" value="PJJ73015.1"/>
    <property type="molecule type" value="Genomic_DNA"/>
</dbReference>
<gene>
    <name evidence="11" type="ORF">CLV46_2595</name>
</gene>
<feature type="domain" description="Aminoacyl-transfer RNA synthetases class-II family profile" evidence="9">
    <location>
        <begin position="121"/>
        <end position="251"/>
    </location>
</feature>
<evidence type="ECO:0000256" key="3">
    <source>
        <dbReference type="ARBA" id="ARBA00022741"/>
    </source>
</evidence>
<dbReference type="Pfam" id="PF01409">
    <property type="entry name" value="tRNA-synt_2d"/>
    <property type="match status" value="1"/>
</dbReference>
<evidence type="ECO:0000313" key="12">
    <source>
        <dbReference type="Proteomes" id="UP000228758"/>
    </source>
</evidence>
<dbReference type="RefSeq" id="WP_100365149.1">
    <property type="nucleotide sequence ID" value="NZ_PGFF01000001.1"/>
</dbReference>
<dbReference type="InterPro" id="IPR036690">
    <property type="entry name" value="Fdx_antiC-bd_sf"/>
</dbReference>
<dbReference type="GO" id="GO:0005524">
    <property type="term" value="F:ATP binding"/>
    <property type="evidence" value="ECO:0007669"/>
    <property type="project" value="UniProtKB-KW"/>
</dbReference>
<evidence type="ECO:0000259" key="9">
    <source>
        <dbReference type="PROSITE" id="PS50862"/>
    </source>
</evidence>
<dbReference type="InterPro" id="IPR045864">
    <property type="entry name" value="aa-tRNA-synth_II/BPL/LPL"/>
</dbReference>